<evidence type="ECO:0000256" key="3">
    <source>
        <dbReference type="ARBA" id="ARBA00022723"/>
    </source>
</evidence>
<comment type="caution">
    <text evidence="7">The sequence shown here is derived from an EMBL/GenBank/DDBJ whole genome shotgun (WGS) entry which is preliminary data.</text>
</comment>
<dbReference type="GO" id="GO:0008198">
    <property type="term" value="F:ferrous iron binding"/>
    <property type="evidence" value="ECO:0007669"/>
    <property type="project" value="InterPro"/>
</dbReference>
<evidence type="ECO:0000256" key="2">
    <source>
        <dbReference type="ARBA" id="ARBA00007581"/>
    </source>
</evidence>
<evidence type="ECO:0000313" key="7">
    <source>
        <dbReference type="EMBL" id="ROP90534.1"/>
    </source>
</evidence>
<dbReference type="Gene3D" id="3.40.830.10">
    <property type="entry name" value="LigB-like"/>
    <property type="match status" value="1"/>
</dbReference>
<evidence type="ECO:0000256" key="1">
    <source>
        <dbReference type="ARBA" id="ARBA00001947"/>
    </source>
</evidence>
<dbReference type="EMBL" id="RJKX01000014">
    <property type="protein sequence ID" value="ROP90534.1"/>
    <property type="molecule type" value="Genomic_DNA"/>
</dbReference>
<dbReference type="PANTHER" id="PTHR30096:SF0">
    <property type="entry name" value="4,5-DOPA DIOXYGENASE EXTRADIOL-LIKE PROTEIN"/>
    <property type="match status" value="1"/>
</dbReference>
<comment type="similarity">
    <text evidence="2">Belongs to the DODA-type extradiol aromatic ring-opening dioxygenase family.</text>
</comment>
<dbReference type="InterPro" id="IPR014436">
    <property type="entry name" value="Extradiol_dOase_DODA"/>
</dbReference>
<dbReference type="CDD" id="cd07363">
    <property type="entry name" value="45_DOPA_Dioxygenase"/>
    <property type="match status" value="1"/>
</dbReference>
<name>A0A3N1LH33_9PROT</name>
<gene>
    <name evidence="7" type="ORF">EDC65_2384</name>
</gene>
<organism evidence="7 8">
    <name type="scientific">Stella humosa</name>
    <dbReference type="NCBI Taxonomy" id="94"/>
    <lineage>
        <taxon>Bacteria</taxon>
        <taxon>Pseudomonadati</taxon>
        <taxon>Pseudomonadota</taxon>
        <taxon>Alphaproteobacteria</taxon>
        <taxon>Rhodospirillales</taxon>
        <taxon>Stellaceae</taxon>
        <taxon>Stella</taxon>
    </lineage>
</organism>
<dbReference type="PANTHER" id="PTHR30096">
    <property type="entry name" value="4,5-DOPA DIOXYGENASE EXTRADIOL-LIKE PROTEIN"/>
    <property type="match status" value="1"/>
</dbReference>
<keyword evidence="8" id="KW-1185">Reference proteome</keyword>
<evidence type="ECO:0000259" key="6">
    <source>
        <dbReference type="Pfam" id="PF02900"/>
    </source>
</evidence>
<dbReference type="Proteomes" id="UP000278222">
    <property type="component" value="Unassembled WGS sequence"/>
</dbReference>
<accession>A0A3N1LH33</accession>
<evidence type="ECO:0000256" key="4">
    <source>
        <dbReference type="ARBA" id="ARBA00022833"/>
    </source>
</evidence>
<dbReference type="SUPFAM" id="SSF53213">
    <property type="entry name" value="LigB-like"/>
    <property type="match status" value="1"/>
</dbReference>
<dbReference type="OrthoDB" id="9790889at2"/>
<feature type="domain" description="Extradiol ring-cleavage dioxygenase class III enzyme subunit B" evidence="6">
    <location>
        <begin position="31"/>
        <end position="255"/>
    </location>
</feature>
<dbReference type="RefSeq" id="WP_123689946.1">
    <property type="nucleotide sequence ID" value="NZ_AP019700.1"/>
</dbReference>
<dbReference type="GO" id="GO:0016702">
    <property type="term" value="F:oxidoreductase activity, acting on single donors with incorporation of molecular oxygen, incorporation of two atoms of oxygen"/>
    <property type="evidence" value="ECO:0007669"/>
    <property type="project" value="UniProtKB-ARBA"/>
</dbReference>
<keyword evidence="4" id="KW-0862">Zinc</keyword>
<reference evidence="7 8" key="1">
    <citation type="submission" date="2018-11" db="EMBL/GenBank/DDBJ databases">
        <title>Genomic Encyclopedia of Type Strains, Phase IV (KMG-IV): sequencing the most valuable type-strain genomes for metagenomic binning, comparative biology and taxonomic classification.</title>
        <authorList>
            <person name="Goeker M."/>
        </authorList>
    </citation>
    <scope>NUCLEOTIDE SEQUENCE [LARGE SCALE GENOMIC DNA]</scope>
    <source>
        <strain evidence="7 8">DSM 5900</strain>
    </source>
</reference>
<comment type="cofactor">
    <cofactor evidence="1">
        <name>Zn(2+)</name>
        <dbReference type="ChEBI" id="CHEBI:29105"/>
    </cofactor>
</comment>
<keyword evidence="3" id="KW-0479">Metal-binding</keyword>
<dbReference type="InterPro" id="IPR004183">
    <property type="entry name" value="Xdiol_dOase_suB"/>
</dbReference>
<dbReference type="PIRSF" id="PIRSF006157">
    <property type="entry name" value="Doxgns_DODA"/>
    <property type="match status" value="1"/>
</dbReference>
<proteinExistence type="inferred from homology"/>
<dbReference type="GO" id="GO:0008270">
    <property type="term" value="F:zinc ion binding"/>
    <property type="evidence" value="ECO:0007669"/>
    <property type="project" value="InterPro"/>
</dbReference>
<evidence type="ECO:0000313" key="8">
    <source>
        <dbReference type="Proteomes" id="UP000278222"/>
    </source>
</evidence>
<keyword evidence="7" id="KW-0223">Dioxygenase</keyword>
<protein>
    <submittedName>
        <fullName evidence="7">4,5-DOPA dioxygenase extradiol</fullName>
    </submittedName>
</protein>
<evidence type="ECO:0000256" key="5">
    <source>
        <dbReference type="ARBA" id="ARBA00023002"/>
    </source>
</evidence>
<dbReference type="Pfam" id="PF02900">
    <property type="entry name" value="LigB"/>
    <property type="match status" value="1"/>
</dbReference>
<keyword evidence="5" id="KW-0560">Oxidoreductase</keyword>
<sequence>MTGPLFLSHGSPMLYLTDTPAHRFLAGLEIGRPRAIVVASAHWETDRPAVGAAGRPGTIHDFGGFPEALHRARYPAPGDPIVAGEVVAALAAAGIPAVLDPGRGLDHGIWVPLAIALPGAEVPLVPLALQPELGPLHHLALGRALAPLAASGILVVGSGAVTHNLHATRGQAVDAPAPAWVDRFRDWVAETVAAGDADRLCAYRTEGPAAEVNHPTEEHFLPLLVALGAAGAGATGRRIHASVEYGVIGMDNYAFGIR</sequence>
<dbReference type="AlphaFoldDB" id="A0A3N1LH33"/>